<accession>A0A2P5C6U6</accession>
<proteinExistence type="predicted"/>
<dbReference type="EMBL" id="JXTB01000168">
    <property type="protein sequence ID" value="PON56759.1"/>
    <property type="molecule type" value="Genomic_DNA"/>
</dbReference>
<dbReference type="OrthoDB" id="10450877at2759"/>
<comment type="caution">
    <text evidence="4">The sequence shown here is derived from an EMBL/GenBank/DDBJ whole genome shotgun (WGS) entry which is preliminary data.</text>
</comment>
<evidence type="ECO:0000256" key="2">
    <source>
        <dbReference type="ARBA" id="ARBA00022840"/>
    </source>
</evidence>
<feature type="domain" description="KEN" evidence="3">
    <location>
        <begin position="49"/>
        <end position="125"/>
    </location>
</feature>
<dbReference type="Gene3D" id="1.20.1440.180">
    <property type="entry name" value="KEN domain"/>
    <property type="match status" value="1"/>
</dbReference>
<dbReference type="AlphaFoldDB" id="A0A2P5C6U6"/>
<name>A0A2P5C6U6_PARAD</name>
<reference evidence="5" key="1">
    <citation type="submission" date="2016-06" db="EMBL/GenBank/DDBJ databases">
        <title>Parallel loss of symbiosis genes in relatives of nitrogen-fixing non-legume Parasponia.</title>
        <authorList>
            <person name="Van Velzen R."/>
            <person name="Holmer R."/>
            <person name="Bu F."/>
            <person name="Rutten L."/>
            <person name="Van Zeijl A."/>
            <person name="Liu W."/>
            <person name="Santuari L."/>
            <person name="Cao Q."/>
            <person name="Sharma T."/>
            <person name="Shen D."/>
            <person name="Roswanjaya Y."/>
            <person name="Wardhani T."/>
            <person name="Kalhor M.S."/>
            <person name="Jansen J."/>
            <person name="Van den Hoogen J."/>
            <person name="Gungor B."/>
            <person name="Hartog M."/>
            <person name="Hontelez J."/>
            <person name="Verver J."/>
            <person name="Yang W.-C."/>
            <person name="Schijlen E."/>
            <person name="Repin R."/>
            <person name="Schilthuizen M."/>
            <person name="Schranz E."/>
            <person name="Heidstra R."/>
            <person name="Miyata K."/>
            <person name="Fedorova E."/>
            <person name="Kohlen W."/>
            <person name="Bisseling T."/>
            <person name="Smit S."/>
            <person name="Geurts R."/>
        </authorList>
    </citation>
    <scope>NUCLEOTIDE SEQUENCE [LARGE SCALE GENOMIC DNA]</scope>
    <source>
        <strain evidence="5">cv. WU1-14</strain>
    </source>
</reference>
<protein>
    <submittedName>
        <fullName evidence="4">KEN domain containing protein</fullName>
    </submittedName>
</protein>
<dbReference type="Pfam" id="PF06479">
    <property type="entry name" value="Ribonuc_2-5A"/>
    <property type="match status" value="1"/>
</dbReference>
<keyword evidence="5" id="KW-1185">Reference proteome</keyword>
<organism evidence="4 5">
    <name type="scientific">Parasponia andersonii</name>
    <name type="common">Sponia andersonii</name>
    <dbReference type="NCBI Taxonomy" id="3476"/>
    <lineage>
        <taxon>Eukaryota</taxon>
        <taxon>Viridiplantae</taxon>
        <taxon>Streptophyta</taxon>
        <taxon>Embryophyta</taxon>
        <taxon>Tracheophyta</taxon>
        <taxon>Spermatophyta</taxon>
        <taxon>Magnoliopsida</taxon>
        <taxon>eudicotyledons</taxon>
        <taxon>Gunneridae</taxon>
        <taxon>Pentapetalae</taxon>
        <taxon>rosids</taxon>
        <taxon>fabids</taxon>
        <taxon>Rosales</taxon>
        <taxon>Cannabaceae</taxon>
        <taxon>Parasponia</taxon>
    </lineage>
</organism>
<dbReference type="GO" id="GO:0004540">
    <property type="term" value="F:RNA nuclease activity"/>
    <property type="evidence" value="ECO:0007669"/>
    <property type="project" value="InterPro"/>
</dbReference>
<evidence type="ECO:0000256" key="1">
    <source>
        <dbReference type="ARBA" id="ARBA00022741"/>
    </source>
</evidence>
<dbReference type="InterPro" id="IPR010513">
    <property type="entry name" value="KEN_dom"/>
</dbReference>
<keyword evidence="1" id="KW-0547">Nucleotide-binding</keyword>
<sequence length="186" mass="21362">MLVETSDFLVAIHNTARYGVSLVELSKFQNDLATIATSEVLPDKEWFHKIKEVAQIKDGKGLQTLLKEYRNCFPHLSNYPIKAMAIIRGESEEQISRLQKEALYKYYMSRFPCLVVGVYKLLRRHPRLATCMMPWWRFKVDLGQRISATDLRNSDISGSIASNLRELHLLEIPSSIKKGITSYSPV</sequence>
<dbReference type="GO" id="GO:0005524">
    <property type="term" value="F:ATP binding"/>
    <property type="evidence" value="ECO:0007669"/>
    <property type="project" value="UniProtKB-KW"/>
</dbReference>
<gene>
    <name evidence="4" type="ORF">PanWU01x14_179770</name>
</gene>
<evidence type="ECO:0000313" key="5">
    <source>
        <dbReference type="Proteomes" id="UP000237105"/>
    </source>
</evidence>
<dbReference type="GO" id="GO:0006397">
    <property type="term" value="P:mRNA processing"/>
    <property type="evidence" value="ECO:0007669"/>
    <property type="project" value="InterPro"/>
</dbReference>
<dbReference type="InterPro" id="IPR038357">
    <property type="entry name" value="KEN_sf"/>
</dbReference>
<evidence type="ECO:0000313" key="4">
    <source>
        <dbReference type="EMBL" id="PON56759.1"/>
    </source>
</evidence>
<dbReference type="Proteomes" id="UP000237105">
    <property type="component" value="Unassembled WGS sequence"/>
</dbReference>
<keyword evidence="2" id="KW-0067">ATP-binding</keyword>
<evidence type="ECO:0000259" key="3">
    <source>
        <dbReference type="Pfam" id="PF06479"/>
    </source>
</evidence>